<keyword evidence="7 8" id="KW-0472">Membrane</keyword>
<evidence type="ECO:0000256" key="4">
    <source>
        <dbReference type="ARBA" id="ARBA00022692"/>
    </source>
</evidence>
<feature type="transmembrane region" description="Helical" evidence="8">
    <location>
        <begin position="48"/>
        <end position="68"/>
    </location>
</feature>
<accession>A0A2V3W7X1</accession>
<evidence type="ECO:0000256" key="6">
    <source>
        <dbReference type="ARBA" id="ARBA00023065"/>
    </source>
</evidence>
<dbReference type="OrthoDB" id="9810952at2"/>
<feature type="transmembrane region" description="Helical" evidence="8">
    <location>
        <begin position="415"/>
        <end position="435"/>
    </location>
</feature>
<dbReference type="PANTHER" id="PTHR32024">
    <property type="entry name" value="TRK SYSTEM POTASSIUM UPTAKE PROTEIN TRKG-RELATED"/>
    <property type="match status" value="1"/>
</dbReference>
<reference evidence="9 10" key="1">
    <citation type="submission" date="2018-05" db="EMBL/GenBank/DDBJ databases">
        <title>Genomic Encyclopedia of Type Strains, Phase IV (KMG-IV): sequencing the most valuable type-strain genomes for metagenomic binning, comparative biology and taxonomic classification.</title>
        <authorList>
            <person name="Goeker M."/>
        </authorList>
    </citation>
    <scope>NUCLEOTIDE SEQUENCE [LARGE SCALE GENOMIC DNA]</scope>
    <source>
        <strain evidence="9 10">DSM 28556</strain>
    </source>
</reference>
<name>A0A2V3W7X1_9BACI</name>
<feature type="transmembrane region" description="Helical" evidence="8">
    <location>
        <begin position="359"/>
        <end position="380"/>
    </location>
</feature>
<evidence type="ECO:0000313" key="9">
    <source>
        <dbReference type="EMBL" id="PXW89268.1"/>
    </source>
</evidence>
<keyword evidence="10" id="KW-1185">Reference proteome</keyword>
<feature type="transmembrane region" description="Helical" evidence="8">
    <location>
        <begin position="80"/>
        <end position="104"/>
    </location>
</feature>
<evidence type="ECO:0000256" key="3">
    <source>
        <dbReference type="ARBA" id="ARBA00022475"/>
    </source>
</evidence>
<dbReference type="RefSeq" id="WP_110394009.1">
    <property type="nucleotide sequence ID" value="NZ_JBHUHB010000001.1"/>
</dbReference>
<comment type="caution">
    <text evidence="9">The sequence shown here is derived from an EMBL/GenBank/DDBJ whole genome shotgun (WGS) entry which is preliminary data.</text>
</comment>
<feature type="transmembrane region" description="Helical" evidence="8">
    <location>
        <begin position="307"/>
        <end position="338"/>
    </location>
</feature>
<evidence type="ECO:0000256" key="8">
    <source>
        <dbReference type="SAM" id="Phobius"/>
    </source>
</evidence>
<sequence length="455" mass="50511">MFDKHPFIQWIHRLSPAQVLLSFYLLAIILSTGILSLPVAYQKGVHVPFIDVLFTAVSALSVTGLSTISVGDTLSTTGVILLALILHLGAVGVMSVSTFIWLLLGKRIGLSERRLIMQDQNQTTFGGMVDLIKQILFVVLIVELLGILILGTYFLTYFPTAKEAYFNGFFSTISAISNGGFSLTNNSLAPYSGDYFVQFIIILLIIFGAIGFPVLIELKAFLFSKRKGKRPFRFTLFTKVTTTTFFILIFFGTLLIYFIDINGFFKDKGWHESLFYALFQSVTTRSAGLSTLDVGLLSESNHLFMSFLMFIGASPSSAGGGIRTTTFALVIIFLITYARGGKKIKVFNREIYDEDLMKAVTVTTMAIVLVFTSLVILSVIEPFSVTELLFEATSAFGTVGLSLGITSELTTFSKIILMILMFIGRIGVVTFLFTFRKEMQNDDHIRYPKERIIIG</sequence>
<dbReference type="AlphaFoldDB" id="A0A2V3W7X1"/>
<dbReference type="EMBL" id="QJJQ01000002">
    <property type="protein sequence ID" value="PXW89268.1"/>
    <property type="molecule type" value="Genomic_DNA"/>
</dbReference>
<dbReference type="GO" id="GO:0008324">
    <property type="term" value="F:monoatomic cation transmembrane transporter activity"/>
    <property type="evidence" value="ECO:0007669"/>
    <property type="project" value="InterPro"/>
</dbReference>
<dbReference type="PANTHER" id="PTHR32024:SF4">
    <property type="entry name" value="KTR SYSTEM POTASSIUM UPTAKE PROTEIN D"/>
    <property type="match status" value="1"/>
</dbReference>
<dbReference type="InterPro" id="IPR003445">
    <property type="entry name" value="Cat_transpt"/>
</dbReference>
<feature type="transmembrane region" description="Helical" evidence="8">
    <location>
        <begin position="135"/>
        <end position="158"/>
    </location>
</feature>
<evidence type="ECO:0000256" key="2">
    <source>
        <dbReference type="ARBA" id="ARBA00022448"/>
    </source>
</evidence>
<gene>
    <name evidence="9" type="ORF">DFR56_10244</name>
</gene>
<keyword evidence="2" id="KW-0813">Transport</keyword>
<protein>
    <submittedName>
        <fullName evidence="9">Trk-type K+ transport system membrane component</fullName>
    </submittedName>
</protein>
<feature type="transmembrane region" description="Helical" evidence="8">
    <location>
        <begin position="236"/>
        <end position="259"/>
    </location>
</feature>
<evidence type="ECO:0000256" key="5">
    <source>
        <dbReference type="ARBA" id="ARBA00022989"/>
    </source>
</evidence>
<dbReference type="GO" id="GO:0030001">
    <property type="term" value="P:metal ion transport"/>
    <property type="evidence" value="ECO:0007669"/>
    <property type="project" value="UniProtKB-ARBA"/>
</dbReference>
<comment type="subcellular location">
    <subcellularLocation>
        <location evidence="1">Cell membrane</location>
        <topology evidence="1">Multi-pass membrane protein</topology>
    </subcellularLocation>
</comment>
<dbReference type="GO" id="GO:0005886">
    <property type="term" value="C:plasma membrane"/>
    <property type="evidence" value="ECO:0007669"/>
    <property type="project" value="UniProtKB-SubCell"/>
</dbReference>
<dbReference type="Pfam" id="PF02386">
    <property type="entry name" value="TrkH"/>
    <property type="match status" value="1"/>
</dbReference>
<keyword evidence="3" id="KW-1003">Cell membrane</keyword>
<organism evidence="9 10">
    <name type="scientific">Pseudogracilibacillus auburnensis</name>
    <dbReference type="NCBI Taxonomy" id="1494959"/>
    <lineage>
        <taxon>Bacteria</taxon>
        <taxon>Bacillati</taxon>
        <taxon>Bacillota</taxon>
        <taxon>Bacilli</taxon>
        <taxon>Bacillales</taxon>
        <taxon>Bacillaceae</taxon>
        <taxon>Pseudogracilibacillus</taxon>
    </lineage>
</organism>
<keyword evidence="5 8" id="KW-1133">Transmembrane helix</keyword>
<keyword evidence="6" id="KW-0406">Ion transport</keyword>
<feature type="transmembrane region" description="Helical" evidence="8">
    <location>
        <begin position="20"/>
        <end position="41"/>
    </location>
</feature>
<keyword evidence="4 8" id="KW-0812">Transmembrane</keyword>
<proteinExistence type="predicted"/>
<evidence type="ECO:0000313" key="10">
    <source>
        <dbReference type="Proteomes" id="UP000247978"/>
    </source>
</evidence>
<evidence type="ECO:0000256" key="1">
    <source>
        <dbReference type="ARBA" id="ARBA00004651"/>
    </source>
</evidence>
<feature type="transmembrane region" description="Helical" evidence="8">
    <location>
        <begin position="195"/>
        <end position="216"/>
    </location>
</feature>
<evidence type="ECO:0000256" key="7">
    <source>
        <dbReference type="ARBA" id="ARBA00023136"/>
    </source>
</evidence>
<dbReference type="Proteomes" id="UP000247978">
    <property type="component" value="Unassembled WGS sequence"/>
</dbReference>